<evidence type="ECO:0000256" key="2">
    <source>
        <dbReference type="ARBA" id="ARBA00022771"/>
    </source>
</evidence>
<dbReference type="VEuPathDB" id="TriTrypDB:TRSC58_02918"/>
<dbReference type="CDD" id="cd16650">
    <property type="entry name" value="SP-RING_PIAS-like"/>
    <property type="match status" value="1"/>
</dbReference>
<dbReference type="GO" id="GO:0008270">
    <property type="term" value="F:zinc ion binding"/>
    <property type="evidence" value="ECO:0007669"/>
    <property type="project" value="UniProtKB-KW"/>
</dbReference>
<dbReference type="InterPro" id="IPR004181">
    <property type="entry name" value="Znf_MIZ"/>
</dbReference>
<dbReference type="GO" id="GO:0000785">
    <property type="term" value="C:chromatin"/>
    <property type="evidence" value="ECO:0007669"/>
    <property type="project" value="TreeGrafter"/>
</dbReference>
<dbReference type="Gene3D" id="3.30.40.10">
    <property type="entry name" value="Zinc/RING finger domain, C3HC4 (zinc finger)"/>
    <property type="match status" value="1"/>
</dbReference>
<dbReference type="Pfam" id="PF02891">
    <property type="entry name" value="zf-MIZ"/>
    <property type="match status" value="1"/>
</dbReference>
<dbReference type="Proteomes" id="UP000031737">
    <property type="component" value="Unassembled WGS sequence"/>
</dbReference>
<evidence type="ECO:0000313" key="6">
    <source>
        <dbReference type="Proteomes" id="UP000031737"/>
    </source>
</evidence>
<keyword evidence="1" id="KW-0479">Metal-binding</keyword>
<protein>
    <recommendedName>
        <fullName evidence="4">SP-RING-type domain-containing protein</fullName>
    </recommendedName>
</protein>
<keyword evidence="3" id="KW-0862">Zinc</keyword>
<dbReference type="GO" id="GO:0061665">
    <property type="term" value="F:SUMO ligase activity"/>
    <property type="evidence" value="ECO:0007669"/>
    <property type="project" value="TreeGrafter"/>
</dbReference>
<dbReference type="AlphaFoldDB" id="A0A061J5D4"/>
<organism evidence="5 6">
    <name type="scientific">Trypanosoma rangeli SC58</name>
    <dbReference type="NCBI Taxonomy" id="429131"/>
    <lineage>
        <taxon>Eukaryota</taxon>
        <taxon>Discoba</taxon>
        <taxon>Euglenozoa</taxon>
        <taxon>Kinetoplastea</taxon>
        <taxon>Metakinetoplastina</taxon>
        <taxon>Trypanosomatida</taxon>
        <taxon>Trypanosomatidae</taxon>
        <taxon>Trypanosoma</taxon>
        <taxon>Herpetosoma</taxon>
    </lineage>
</organism>
<dbReference type="InterPro" id="IPR013083">
    <property type="entry name" value="Znf_RING/FYVE/PHD"/>
</dbReference>
<dbReference type="GO" id="GO:0016925">
    <property type="term" value="P:protein sumoylation"/>
    <property type="evidence" value="ECO:0007669"/>
    <property type="project" value="TreeGrafter"/>
</dbReference>
<comment type="caution">
    <text evidence="5">The sequence shown here is derived from an EMBL/GenBank/DDBJ whole genome shotgun (WGS) entry which is preliminary data.</text>
</comment>
<reference evidence="5 6" key="1">
    <citation type="submission" date="2013-07" db="EMBL/GenBank/DDBJ databases">
        <authorList>
            <person name="Stoco P.H."/>
            <person name="Wagner G."/>
            <person name="Gerber A."/>
            <person name="Zaha A."/>
            <person name="Thompson C."/>
            <person name="Bartholomeu D.C."/>
            <person name="Luckemeyer D.D."/>
            <person name="Bahia D."/>
            <person name="Loreto E."/>
            <person name="Prestes E.B."/>
            <person name="Lima F.M."/>
            <person name="Rodrigues-Luiz G."/>
            <person name="Vallejo G.A."/>
            <person name="Filho J.F."/>
            <person name="Monteiro K.M."/>
            <person name="Tyler K.M."/>
            <person name="de Almeida L.G."/>
            <person name="Ortiz M.F."/>
            <person name="Siervo M.A."/>
            <person name="de Moraes M.H."/>
            <person name="Cunha O.L."/>
            <person name="Mendonca-Neto R."/>
            <person name="Silva R."/>
            <person name="Teixeira S.M."/>
            <person name="Murta S.M."/>
            <person name="Sincero T.C."/>
            <person name="Mendes T.A."/>
            <person name="Urmenyi T.P."/>
            <person name="Silva V.G."/>
            <person name="da Rocha W.D."/>
            <person name="Andersson B."/>
            <person name="Romanha A.J."/>
            <person name="Steindel M."/>
            <person name="de Vasconcelos A.T."/>
            <person name="Grisard E.C."/>
        </authorList>
    </citation>
    <scope>NUCLEOTIDE SEQUENCE [LARGE SCALE GENOMIC DNA]</scope>
    <source>
        <strain evidence="5 6">SC58</strain>
    </source>
</reference>
<gene>
    <name evidence="5" type="ORF">TRSC58_02918</name>
</gene>
<dbReference type="PANTHER" id="PTHR10782">
    <property type="entry name" value="ZINC FINGER MIZ DOMAIN-CONTAINING PROTEIN"/>
    <property type="match status" value="1"/>
</dbReference>
<dbReference type="PANTHER" id="PTHR10782:SF4">
    <property type="entry name" value="TONALLI, ISOFORM E"/>
    <property type="match status" value="1"/>
</dbReference>
<accession>A0A061J5D4</accession>
<evidence type="ECO:0000259" key="4">
    <source>
        <dbReference type="Pfam" id="PF02891"/>
    </source>
</evidence>
<evidence type="ECO:0000313" key="5">
    <source>
        <dbReference type="EMBL" id="ESL09361.1"/>
    </source>
</evidence>
<dbReference type="SUPFAM" id="SSF63748">
    <property type="entry name" value="Tudor/PWWP/MBT"/>
    <property type="match status" value="1"/>
</dbReference>
<keyword evidence="2" id="KW-0863">Zinc-finger</keyword>
<evidence type="ECO:0000256" key="3">
    <source>
        <dbReference type="ARBA" id="ARBA00022833"/>
    </source>
</evidence>
<keyword evidence="6" id="KW-1185">Reference proteome</keyword>
<proteinExistence type="predicted"/>
<sequence length="518" mass="57863">MVEFQPGTLLWVNCDDGEWWPAVVRKMDNDLFFVVGEGYDICVEFYHDPGNLYPVDTGNTGVRVLHRAEDERDATEEGFFRVHATQEAVKRLLLDDTHGGGAPAEEELPPYSPEELQCMSALLKSVNHATASQLRKALLAQEGIDLSSRNIRQRMNEKDRRRRKRTAQHVEEVGPLSYDVKVVPEADSNSRPAEAVAVAVAVPLVSDPEWTFQEAFDPAALDIVRKEVFENKERFVLSPLYRYLDLLGAVAVDGVSVETTLPTPRALHEVPDGRLLESRRVVLVALSASSFEHTVGWMAPFEYEGTTIAMTLFVNGAVVKTPCNCSLPSGKEAVAVKTATVADITTHVLHEDLFSLAVGFTGHIEDIALWKGVIAAVYVDLIDMDTLEDRVVSNYKVPPRRKSRDDVVGVQVKITCPITALPLNTPVRGFLCEHMQCMELRSLLMHCARTNVWNCPLCWAPTTPETTLVNYRLKEWLETHQTQLDKVDFIIETPTGVPLRPVWKRKTARNGADVIALE</sequence>
<feature type="domain" description="SP-RING-type" evidence="4">
    <location>
        <begin position="412"/>
        <end position="460"/>
    </location>
</feature>
<name>A0A061J5D4_TRYRA</name>
<dbReference type="EMBL" id="AUPL01002918">
    <property type="protein sequence ID" value="ESL09361.1"/>
    <property type="molecule type" value="Genomic_DNA"/>
</dbReference>
<evidence type="ECO:0000256" key="1">
    <source>
        <dbReference type="ARBA" id="ARBA00022723"/>
    </source>
</evidence>
<dbReference type="OrthoDB" id="6287158at2759"/>